<dbReference type="InterPro" id="IPR021109">
    <property type="entry name" value="Peptidase_aspartic_dom_sf"/>
</dbReference>
<sequence length="90" mass="10193">DLIPFGSKSFDVIVGMDWLSKHKADIICHEKVVRIPLRNSKTLRVIGEGPEENVRHLRSTKTKEQKKEDIVMVGNFPEVFPNDLSGLPPN</sequence>
<feature type="non-terminal residue" evidence="1">
    <location>
        <position position="1"/>
    </location>
</feature>
<accession>A0A699XBN1</accession>
<evidence type="ECO:0000313" key="1">
    <source>
        <dbReference type="EMBL" id="GFD55256.1"/>
    </source>
</evidence>
<dbReference type="EMBL" id="BKCJ011815797">
    <property type="protein sequence ID" value="GFD55256.1"/>
    <property type="molecule type" value="Genomic_DNA"/>
</dbReference>
<comment type="caution">
    <text evidence="1">The sequence shown here is derived from an EMBL/GenBank/DDBJ whole genome shotgun (WGS) entry which is preliminary data.</text>
</comment>
<protein>
    <submittedName>
        <fullName evidence="1">Putative reverse transcriptase domain-containing protein</fullName>
    </submittedName>
</protein>
<name>A0A699XBN1_TANCI</name>
<dbReference type="AlphaFoldDB" id="A0A699XBN1"/>
<keyword evidence="1" id="KW-0548">Nucleotidyltransferase</keyword>
<organism evidence="1">
    <name type="scientific">Tanacetum cinerariifolium</name>
    <name type="common">Dalmatian daisy</name>
    <name type="synonym">Chrysanthemum cinerariifolium</name>
    <dbReference type="NCBI Taxonomy" id="118510"/>
    <lineage>
        <taxon>Eukaryota</taxon>
        <taxon>Viridiplantae</taxon>
        <taxon>Streptophyta</taxon>
        <taxon>Embryophyta</taxon>
        <taxon>Tracheophyta</taxon>
        <taxon>Spermatophyta</taxon>
        <taxon>Magnoliopsida</taxon>
        <taxon>eudicotyledons</taxon>
        <taxon>Gunneridae</taxon>
        <taxon>Pentapetalae</taxon>
        <taxon>asterids</taxon>
        <taxon>campanulids</taxon>
        <taxon>Asterales</taxon>
        <taxon>Asteraceae</taxon>
        <taxon>Asteroideae</taxon>
        <taxon>Anthemideae</taxon>
        <taxon>Anthemidinae</taxon>
        <taxon>Tanacetum</taxon>
    </lineage>
</organism>
<keyword evidence="1" id="KW-0808">Transferase</keyword>
<gene>
    <name evidence="1" type="ORF">Tci_927225</name>
</gene>
<dbReference type="Gene3D" id="2.40.70.10">
    <property type="entry name" value="Acid Proteases"/>
    <property type="match status" value="1"/>
</dbReference>
<proteinExistence type="predicted"/>
<reference evidence="1" key="1">
    <citation type="journal article" date="2019" name="Sci. Rep.">
        <title>Draft genome of Tanacetum cinerariifolium, the natural source of mosquito coil.</title>
        <authorList>
            <person name="Yamashiro T."/>
            <person name="Shiraishi A."/>
            <person name="Satake H."/>
            <person name="Nakayama K."/>
        </authorList>
    </citation>
    <scope>NUCLEOTIDE SEQUENCE</scope>
</reference>
<dbReference type="GO" id="GO:0003964">
    <property type="term" value="F:RNA-directed DNA polymerase activity"/>
    <property type="evidence" value="ECO:0007669"/>
    <property type="project" value="UniProtKB-KW"/>
</dbReference>
<keyword evidence="1" id="KW-0695">RNA-directed DNA polymerase</keyword>
<dbReference type="Pfam" id="PF08284">
    <property type="entry name" value="RVP_2"/>
    <property type="match status" value="1"/>
</dbReference>